<accession>A0AAW2F4B2</accession>
<protein>
    <submittedName>
        <fullName evidence="2">Uncharacterized protein</fullName>
    </submittedName>
</protein>
<name>A0AAW2F4B2_9HYME</name>
<dbReference type="AlphaFoldDB" id="A0AAW2F4B2"/>
<feature type="region of interest" description="Disordered" evidence="1">
    <location>
        <begin position="50"/>
        <end position="77"/>
    </location>
</feature>
<reference evidence="2 3" key="1">
    <citation type="submission" date="2023-03" db="EMBL/GenBank/DDBJ databases">
        <title>High recombination rates correlate with genetic variation in Cardiocondyla obscurior ants.</title>
        <authorList>
            <person name="Errbii M."/>
        </authorList>
    </citation>
    <scope>NUCLEOTIDE SEQUENCE [LARGE SCALE GENOMIC DNA]</scope>
    <source>
        <strain evidence="2">Alpha-2009</strain>
        <tissue evidence="2">Whole body</tissue>
    </source>
</reference>
<organism evidence="2 3">
    <name type="scientific">Cardiocondyla obscurior</name>
    <dbReference type="NCBI Taxonomy" id="286306"/>
    <lineage>
        <taxon>Eukaryota</taxon>
        <taxon>Metazoa</taxon>
        <taxon>Ecdysozoa</taxon>
        <taxon>Arthropoda</taxon>
        <taxon>Hexapoda</taxon>
        <taxon>Insecta</taxon>
        <taxon>Pterygota</taxon>
        <taxon>Neoptera</taxon>
        <taxon>Endopterygota</taxon>
        <taxon>Hymenoptera</taxon>
        <taxon>Apocrita</taxon>
        <taxon>Aculeata</taxon>
        <taxon>Formicoidea</taxon>
        <taxon>Formicidae</taxon>
        <taxon>Myrmicinae</taxon>
        <taxon>Cardiocondyla</taxon>
    </lineage>
</organism>
<proteinExistence type="predicted"/>
<dbReference type="Proteomes" id="UP001430953">
    <property type="component" value="Unassembled WGS sequence"/>
</dbReference>
<evidence type="ECO:0000313" key="3">
    <source>
        <dbReference type="Proteomes" id="UP001430953"/>
    </source>
</evidence>
<sequence>MCTVSTSKPRKENYEVTRKVWEGCLWASTCPWRRAGDCDKRVGVRGKDRGRVERGMAGRKARGANRTRVRGKGKHRSWAVLQGARRRARISSLPRAAYRTATTIRSQGAFLLTFRDQTSKQSSSARFQYLSKAATYASTCPLMPYAFLV</sequence>
<dbReference type="EMBL" id="JADYXP020000014">
    <property type="protein sequence ID" value="KAL0110060.1"/>
    <property type="molecule type" value="Genomic_DNA"/>
</dbReference>
<comment type="caution">
    <text evidence="2">The sequence shown here is derived from an EMBL/GenBank/DDBJ whole genome shotgun (WGS) entry which is preliminary data.</text>
</comment>
<evidence type="ECO:0000256" key="1">
    <source>
        <dbReference type="SAM" id="MobiDB-lite"/>
    </source>
</evidence>
<keyword evidence="3" id="KW-1185">Reference proteome</keyword>
<feature type="compositionally biased region" description="Basic residues" evidence="1">
    <location>
        <begin position="57"/>
        <end position="77"/>
    </location>
</feature>
<gene>
    <name evidence="2" type="ORF">PUN28_013593</name>
</gene>
<evidence type="ECO:0000313" key="2">
    <source>
        <dbReference type="EMBL" id="KAL0110060.1"/>
    </source>
</evidence>